<comment type="similarity">
    <text evidence="2">Belongs to the peptidase M20A family.</text>
</comment>
<evidence type="ECO:0000256" key="2">
    <source>
        <dbReference type="ARBA" id="ARBA00006247"/>
    </source>
</evidence>
<dbReference type="Pfam" id="PF01546">
    <property type="entry name" value="Peptidase_M20"/>
    <property type="match status" value="1"/>
</dbReference>
<dbReference type="Proteomes" id="UP000697127">
    <property type="component" value="Unassembled WGS sequence"/>
</dbReference>
<evidence type="ECO:0000256" key="3">
    <source>
        <dbReference type="ARBA" id="ARBA00022723"/>
    </source>
</evidence>
<comment type="caution">
    <text evidence="8">The sequence shown here is derived from an EMBL/GenBank/DDBJ whole genome shotgun (WGS) entry which is preliminary data.</text>
</comment>
<accession>A0A9P7BEQ5</accession>
<evidence type="ECO:0000256" key="4">
    <source>
        <dbReference type="ARBA" id="ARBA00022801"/>
    </source>
</evidence>
<evidence type="ECO:0000256" key="5">
    <source>
        <dbReference type="ARBA" id="ARBA00022833"/>
    </source>
</evidence>
<evidence type="ECO:0000256" key="6">
    <source>
        <dbReference type="SAM" id="SignalP"/>
    </source>
</evidence>
<keyword evidence="3" id="KW-0479">Metal-binding</keyword>
<evidence type="ECO:0000259" key="7">
    <source>
        <dbReference type="Pfam" id="PF07687"/>
    </source>
</evidence>
<feature type="domain" description="Peptidase M20 dimerisation" evidence="7">
    <location>
        <begin position="224"/>
        <end position="309"/>
    </location>
</feature>
<feature type="chain" id="PRO_5040122600" description="Peptidase M20 dimerisation domain-containing protein" evidence="6">
    <location>
        <begin position="19"/>
        <end position="412"/>
    </location>
</feature>
<dbReference type="InterPro" id="IPR050072">
    <property type="entry name" value="Peptidase_M20A"/>
</dbReference>
<dbReference type="PANTHER" id="PTHR43808:SF8">
    <property type="entry name" value="PEPTIDASE M20 DIMERISATION DOMAIN-CONTAINING PROTEIN"/>
    <property type="match status" value="1"/>
</dbReference>
<evidence type="ECO:0000313" key="9">
    <source>
        <dbReference type="Proteomes" id="UP000697127"/>
    </source>
</evidence>
<keyword evidence="9" id="KW-1185">Reference proteome</keyword>
<evidence type="ECO:0000256" key="1">
    <source>
        <dbReference type="ARBA" id="ARBA00001947"/>
    </source>
</evidence>
<dbReference type="Gene3D" id="3.30.70.360">
    <property type="match status" value="1"/>
</dbReference>
<dbReference type="PROSITE" id="PS00758">
    <property type="entry name" value="ARGE_DAPE_CPG2_1"/>
    <property type="match status" value="1"/>
</dbReference>
<sequence length="412" mass="45136">MFLSSTLQIVALALFTKAAPAPVSSNFGSGLIPELVSNSLKQLTLDINDYGYPDIFKKNPELFRLHSDLVQIESISDNEHAVSNYLQSYLRSLGLGLELAIDSTGKNIYAYGSSSGSTNVLLTSHIDTVPPYINYKINELESGDVKIFGRGSCDAKGSVAAQIIAAKELLQDGLITTDELSLLFVFGEEVGGKGMRVANTYFNEEDINWDTVIFGEPTENSLAIGHKGIYMADIEVFGLASHSGYPDVGIDADKILIEIMHELETYPWPSSELLNKTTINIGLMHGGTAGNVISPYATCSVIMRTAVEYSKIHPHFEKIIDKYRPIAKDIKFEVEVTDDPVSLDYDVEGFNTIIASYATDIPKLDHRGFKRYLYGPGSILVAHGDNEYVTAESLLKAVEDYKVLVLNALGKL</sequence>
<dbReference type="InterPro" id="IPR002933">
    <property type="entry name" value="Peptidase_M20"/>
</dbReference>
<gene>
    <name evidence="8" type="ORF">C6P40_003201</name>
</gene>
<dbReference type="SUPFAM" id="SSF53187">
    <property type="entry name" value="Zn-dependent exopeptidases"/>
    <property type="match status" value="1"/>
</dbReference>
<dbReference type="EMBL" id="PUHW01000354">
    <property type="protein sequence ID" value="KAG0686899.1"/>
    <property type="molecule type" value="Genomic_DNA"/>
</dbReference>
<dbReference type="GO" id="GO:0046872">
    <property type="term" value="F:metal ion binding"/>
    <property type="evidence" value="ECO:0007669"/>
    <property type="project" value="UniProtKB-KW"/>
</dbReference>
<dbReference type="PANTHER" id="PTHR43808">
    <property type="entry name" value="ACETYLORNITHINE DEACETYLASE"/>
    <property type="match status" value="1"/>
</dbReference>
<dbReference type="GO" id="GO:0016787">
    <property type="term" value="F:hydrolase activity"/>
    <property type="evidence" value="ECO:0007669"/>
    <property type="project" value="UniProtKB-KW"/>
</dbReference>
<evidence type="ECO:0000313" key="8">
    <source>
        <dbReference type="EMBL" id="KAG0686899.1"/>
    </source>
</evidence>
<dbReference type="InterPro" id="IPR001261">
    <property type="entry name" value="ArgE/DapE_CS"/>
</dbReference>
<keyword evidence="6" id="KW-0732">Signal</keyword>
<dbReference type="PROSITE" id="PS00759">
    <property type="entry name" value="ARGE_DAPE_CPG2_2"/>
    <property type="match status" value="1"/>
</dbReference>
<dbReference type="Gene3D" id="3.40.630.10">
    <property type="entry name" value="Zn peptidases"/>
    <property type="match status" value="1"/>
</dbReference>
<protein>
    <recommendedName>
        <fullName evidence="7">Peptidase M20 dimerisation domain-containing protein</fullName>
    </recommendedName>
</protein>
<dbReference type="AlphaFoldDB" id="A0A9P7BEQ5"/>
<organism evidence="8 9">
    <name type="scientific">Pichia californica</name>
    <dbReference type="NCBI Taxonomy" id="460514"/>
    <lineage>
        <taxon>Eukaryota</taxon>
        <taxon>Fungi</taxon>
        <taxon>Dikarya</taxon>
        <taxon>Ascomycota</taxon>
        <taxon>Saccharomycotina</taxon>
        <taxon>Pichiomycetes</taxon>
        <taxon>Pichiales</taxon>
        <taxon>Pichiaceae</taxon>
        <taxon>Pichia</taxon>
    </lineage>
</organism>
<dbReference type="InterPro" id="IPR036264">
    <property type="entry name" value="Bact_exopeptidase_dim_dom"/>
</dbReference>
<dbReference type="SUPFAM" id="SSF55031">
    <property type="entry name" value="Bacterial exopeptidase dimerisation domain"/>
    <property type="match status" value="1"/>
</dbReference>
<feature type="signal peptide" evidence="6">
    <location>
        <begin position="1"/>
        <end position="18"/>
    </location>
</feature>
<keyword evidence="5" id="KW-0862">Zinc</keyword>
<keyword evidence="4" id="KW-0378">Hydrolase</keyword>
<proteinExistence type="inferred from homology"/>
<dbReference type="OrthoDB" id="3064516at2759"/>
<name>A0A9P7BEQ5_9ASCO</name>
<dbReference type="Pfam" id="PF07687">
    <property type="entry name" value="M20_dimer"/>
    <property type="match status" value="1"/>
</dbReference>
<comment type="cofactor">
    <cofactor evidence="1">
        <name>Zn(2+)</name>
        <dbReference type="ChEBI" id="CHEBI:29105"/>
    </cofactor>
</comment>
<dbReference type="InterPro" id="IPR011650">
    <property type="entry name" value="Peptidase_M20_dimer"/>
</dbReference>
<reference evidence="8" key="1">
    <citation type="submission" date="2020-11" db="EMBL/GenBank/DDBJ databases">
        <title>Kefir isolates.</title>
        <authorList>
            <person name="Marcisauskas S."/>
            <person name="Kim Y."/>
            <person name="Blasche S."/>
        </authorList>
    </citation>
    <scope>NUCLEOTIDE SEQUENCE</scope>
    <source>
        <strain evidence="8">Olga-1</strain>
    </source>
</reference>